<evidence type="ECO:0000313" key="3">
    <source>
        <dbReference type="Proteomes" id="UP000291084"/>
    </source>
</evidence>
<gene>
    <name evidence="2" type="primary">Vigan.06G025800</name>
    <name evidence="2" type="ORF">VIGAN_06025800</name>
</gene>
<protein>
    <submittedName>
        <fullName evidence="2">Uncharacterized protein</fullName>
    </submittedName>
</protein>
<feature type="compositionally biased region" description="Low complexity" evidence="1">
    <location>
        <begin position="10"/>
        <end position="25"/>
    </location>
</feature>
<proteinExistence type="predicted"/>
<organism evidence="2 3">
    <name type="scientific">Vigna angularis var. angularis</name>
    <dbReference type="NCBI Taxonomy" id="157739"/>
    <lineage>
        <taxon>Eukaryota</taxon>
        <taxon>Viridiplantae</taxon>
        <taxon>Streptophyta</taxon>
        <taxon>Embryophyta</taxon>
        <taxon>Tracheophyta</taxon>
        <taxon>Spermatophyta</taxon>
        <taxon>Magnoliopsida</taxon>
        <taxon>eudicotyledons</taxon>
        <taxon>Gunneridae</taxon>
        <taxon>Pentapetalae</taxon>
        <taxon>rosids</taxon>
        <taxon>fabids</taxon>
        <taxon>Fabales</taxon>
        <taxon>Fabaceae</taxon>
        <taxon>Papilionoideae</taxon>
        <taxon>50 kb inversion clade</taxon>
        <taxon>NPAAA clade</taxon>
        <taxon>indigoferoid/millettioid clade</taxon>
        <taxon>Phaseoleae</taxon>
        <taxon>Vigna</taxon>
    </lineage>
</organism>
<dbReference type="AlphaFoldDB" id="A0A0S3S967"/>
<accession>A0A0S3S967</accession>
<name>A0A0S3S967_PHAAN</name>
<keyword evidence="3" id="KW-1185">Reference proteome</keyword>
<reference evidence="2 3" key="1">
    <citation type="journal article" date="2015" name="Sci. Rep.">
        <title>The power of single molecule real-time sequencing technology in the de novo assembly of a eukaryotic genome.</title>
        <authorList>
            <person name="Sakai H."/>
            <person name="Naito K."/>
            <person name="Ogiso-Tanaka E."/>
            <person name="Takahashi Y."/>
            <person name="Iseki K."/>
            <person name="Muto C."/>
            <person name="Satou K."/>
            <person name="Teruya K."/>
            <person name="Shiroma A."/>
            <person name="Shimoji M."/>
            <person name="Hirano T."/>
            <person name="Itoh T."/>
            <person name="Kaga A."/>
            <person name="Tomooka N."/>
        </authorList>
    </citation>
    <scope>NUCLEOTIDE SEQUENCE [LARGE SCALE GENOMIC DNA]</scope>
    <source>
        <strain evidence="3">cv. Shumari</strain>
    </source>
</reference>
<evidence type="ECO:0000256" key="1">
    <source>
        <dbReference type="SAM" id="MobiDB-lite"/>
    </source>
</evidence>
<feature type="region of interest" description="Disordered" evidence="1">
    <location>
        <begin position="1"/>
        <end position="38"/>
    </location>
</feature>
<evidence type="ECO:0000313" key="2">
    <source>
        <dbReference type="EMBL" id="BAT89328.1"/>
    </source>
</evidence>
<dbReference type="Proteomes" id="UP000291084">
    <property type="component" value="Chromosome 6"/>
</dbReference>
<dbReference type="EMBL" id="AP015039">
    <property type="protein sequence ID" value="BAT89328.1"/>
    <property type="molecule type" value="Genomic_DNA"/>
</dbReference>
<sequence>MVSLAREGGSKLSSGKHSASSSDISKLSKEELSTKAPFSDTASLEQLMSFISSRFDGKPPLDNNLSLGQSIIRSLHRDGSNICMFAGNDSNLGHSLIIRSPRS</sequence>